<keyword evidence="8" id="KW-1185">Reference proteome</keyword>
<dbReference type="PANTHER" id="PTHR45984">
    <property type="entry name" value="RNA (RNA) POLYMERASE II ASSOCIATED PROTEIN HOMOLOG"/>
    <property type="match status" value="1"/>
</dbReference>
<feature type="domain" description="RNA-polymerase II-associated protein 3-like C-terminal" evidence="6">
    <location>
        <begin position="69"/>
        <end position="156"/>
    </location>
</feature>
<dbReference type="STRING" id="62062.ENSHHUP00000014128"/>
<evidence type="ECO:0000256" key="4">
    <source>
        <dbReference type="ARBA" id="ARBA00022803"/>
    </source>
</evidence>
<dbReference type="PANTHER" id="PTHR45984:SF3">
    <property type="entry name" value="SPERM-ASSOCIATED ANTIGEN 1"/>
    <property type="match status" value="1"/>
</dbReference>
<feature type="compositionally biased region" description="Low complexity" evidence="5">
    <location>
        <begin position="30"/>
        <end position="44"/>
    </location>
</feature>
<name>A0A4W5KAD6_9TELE</name>
<evidence type="ECO:0000259" key="6">
    <source>
        <dbReference type="Pfam" id="PF13877"/>
    </source>
</evidence>
<protein>
    <recommendedName>
        <fullName evidence="6">RNA-polymerase II-associated protein 3-like C-terminal domain-containing protein</fullName>
    </recommendedName>
</protein>
<evidence type="ECO:0000256" key="1">
    <source>
        <dbReference type="ARBA" id="ARBA00004496"/>
    </source>
</evidence>
<dbReference type="AlphaFoldDB" id="A0A4W5KAD6"/>
<keyword evidence="4" id="KW-0802">TPR repeat</keyword>
<reference evidence="7" key="3">
    <citation type="submission" date="2025-09" db="UniProtKB">
        <authorList>
            <consortium name="Ensembl"/>
        </authorList>
    </citation>
    <scope>IDENTIFICATION</scope>
</reference>
<reference evidence="8" key="1">
    <citation type="submission" date="2018-06" db="EMBL/GenBank/DDBJ databases">
        <title>Genome assembly of Danube salmon.</title>
        <authorList>
            <person name="Macqueen D.J."/>
            <person name="Gundappa M.K."/>
        </authorList>
    </citation>
    <scope>NUCLEOTIDE SEQUENCE [LARGE SCALE GENOMIC DNA]</scope>
</reference>
<evidence type="ECO:0000313" key="8">
    <source>
        <dbReference type="Proteomes" id="UP000314982"/>
    </source>
</evidence>
<reference evidence="7" key="2">
    <citation type="submission" date="2025-08" db="UniProtKB">
        <authorList>
            <consortium name="Ensembl"/>
        </authorList>
    </citation>
    <scope>IDENTIFICATION</scope>
</reference>
<feature type="region of interest" description="Disordered" evidence="5">
    <location>
        <begin position="1"/>
        <end position="62"/>
    </location>
</feature>
<feature type="compositionally biased region" description="Basic and acidic residues" evidence="5">
    <location>
        <begin position="20"/>
        <end position="29"/>
    </location>
</feature>
<keyword evidence="3" id="KW-0677">Repeat</keyword>
<sequence length="156" mass="16778">MVTSCQPVLRQVEGTEDEDRQAAEPDRTTATESETGETSTTSTPTPGPPENHCGGGRGGGEEAIAINLQPSNAYEFNQSLNAARAQSNLPACAELLSCVPPETLPVYLSNQLDGHTVSFIMQALDTQLLQKDPNLVYQHLNHLHTADRFSVAVMLC</sequence>
<dbReference type="InterPro" id="IPR051982">
    <property type="entry name" value="CiliaryAsmbly_MitoImport"/>
</dbReference>
<dbReference type="Pfam" id="PF13877">
    <property type="entry name" value="RPAP3_C"/>
    <property type="match status" value="1"/>
</dbReference>
<evidence type="ECO:0000256" key="5">
    <source>
        <dbReference type="SAM" id="MobiDB-lite"/>
    </source>
</evidence>
<evidence type="ECO:0000256" key="2">
    <source>
        <dbReference type="ARBA" id="ARBA00022490"/>
    </source>
</evidence>
<organism evidence="7 8">
    <name type="scientific">Hucho hucho</name>
    <name type="common">huchen</name>
    <dbReference type="NCBI Taxonomy" id="62062"/>
    <lineage>
        <taxon>Eukaryota</taxon>
        <taxon>Metazoa</taxon>
        <taxon>Chordata</taxon>
        <taxon>Craniata</taxon>
        <taxon>Vertebrata</taxon>
        <taxon>Euteleostomi</taxon>
        <taxon>Actinopterygii</taxon>
        <taxon>Neopterygii</taxon>
        <taxon>Teleostei</taxon>
        <taxon>Protacanthopterygii</taxon>
        <taxon>Salmoniformes</taxon>
        <taxon>Salmonidae</taxon>
        <taxon>Salmoninae</taxon>
        <taxon>Hucho</taxon>
    </lineage>
</organism>
<dbReference type="Ensembl" id="ENSHHUT00000014597.1">
    <property type="protein sequence ID" value="ENSHHUP00000014128.1"/>
    <property type="gene ID" value="ENSHHUG00000008739.1"/>
</dbReference>
<dbReference type="Proteomes" id="UP000314982">
    <property type="component" value="Unassembled WGS sequence"/>
</dbReference>
<comment type="subcellular location">
    <subcellularLocation>
        <location evidence="1">Cytoplasm</location>
    </subcellularLocation>
</comment>
<evidence type="ECO:0000256" key="3">
    <source>
        <dbReference type="ARBA" id="ARBA00022737"/>
    </source>
</evidence>
<keyword evidence="2" id="KW-0963">Cytoplasm</keyword>
<evidence type="ECO:0000313" key="7">
    <source>
        <dbReference type="Ensembl" id="ENSHHUP00000014128.1"/>
    </source>
</evidence>
<dbReference type="InterPro" id="IPR025986">
    <property type="entry name" value="RPAP3-like_C"/>
</dbReference>
<accession>A0A4W5KAD6</accession>
<proteinExistence type="predicted"/>
<dbReference type="GO" id="GO:0005829">
    <property type="term" value="C:cytosol"/>
    <property type="evidence" value="ECO:0007669"/>
    <property type="project" value="TreeGrafter"/>
</dbReference>